<feature type="domain" description="Carbamoyltransferase" evidence="2">
    <location>
        <begin position="8"/>
        <end position="120"/>
    </location>
</feature>
<evidence type="ECO:0008006" key="5">
    <source>
        <dbReference type="Google" id="ProtNLM"/>
    </source>
</evidence>
<dbReference type="AlphaFoldDB" id="A0A382XPA9"/>
<evidence type="ECO:0000256" key="1">
    <source>
        <dbReference type="ARBA" id="ARBA00006129"/>
    </source>
</evidence>
<dbReference type="InterPro" id="IPR031730">
    <property type="entry name" value="Carbam_trans_C"/>
</dbReference>
<reference evidence="4" key="1">
    <citation type="submission" date="2018-05" db="EMBL/GenBank/DDBJ databases">
        <authorList>
            <person name="Lanie J.A."/>
            <person name="Ng W.-L."/>
            <person name="Kazmierczak K.M."/>
            <person name="Andrzejewski T.M."/>
            <person name="Davidsen T.M."/>
            <person name="Wayne K.J."/>
            <person name="Tettelin H."/>
            <person name="Glass J.I."/>
            <person name="Rusch D."/>
            <person name="Podicherti R."/>
            <person name="Tsui H.-C.T."/>
            <person name="Winkler M.E."/>
        </authorList>
    </citation>
    <scope>NUCLEOTIDE SEQUENCE</scope>
</reference>
<dbReference type="Gene3D" id="3.90.870.20">
    <property type="entry name" value="Carbamoyltransferase, C-terminal domain"/>
    <property type="match status" value="1"/>
</dbReference>
<evidence type="ECO:0000313" key="4">
    <source>
        <dbReference type="EMBL" id="SVD72704.1"/>
    </source>
</evidence>
<evidence type="ECO:0000259" key="2">
    <source>
        <dbReference type="Pfam" id="PF02543"/>
    </source>
</evidence>
<dbReference type="PANTHER" id="PTHR34847">
    <property type="entry name" value="NODULATION PROTEIN U"/>
    <property type="match status" value="1"/>
</dbReference>
<comment type="similarity">
    <text evidence="1">Belongs to the NodU/CmcH family.</text>
</comment>
<sequence length="269" mass="29578">KSIEIQAGYFNFENYNKKTFNEKFTNTFGFPDVVDLKPEKLWNSNLCNVILAFQRAIEQCVLELLDSILQKNEFVNENIQIACGGGVFHNSVLVGKLIKKYGVDIFVPPCPGDLGSSIGAVNFGLLSQGKEPLFEMSPFLGPVADDLESFQNLFECISLGEVTSTSTIMELLERDETIAIYSGRLEIGPRALGARSLICNGDSKSAVEALNEKRKKREPFRPVAPISNKDYLAEIIGPNMKLSPIFSWMGAVIGVADPEGIGNPSCLHH</sequence>
<dbReference type="Pfam" id="PF02543">
    <property type="entry name" value="Carbam_trans_N"/>
    <property type="match status" value="1"/>
</dbReference>
<dbReference type="InterPro" id="IPR051338">
    <property type="entry name" value="NodU/CmcH_Carbamoyltrnsfr"/>
</dbReference>
<gene>
    <name evidence="4" type="ORF">METZ01_LOCUS425558</name>
</gene>
<protein>
    <recommendedName>
        <fullName evidence="5">Carbamoyltransferase domain-containing protein</fullName>
    </recommendedName>
</protein>
<dbReference type="EMBL" id="UINC01169260">
    <property type="protein sequence ID" value="SVD72704.1"/>
    <property type="molecule type" value="Genomic_DNA"/>
</dbReference>
<feature type="domain" description="Carbamoyltransferase C-terminal" evidence="3">
    <location>
        <begin position="170"/>
        <end position="255"/>
    </location>
</feature>
<dbReference type="Gene3D" id="3.30.420.40">
    <property type="match status" value="1"/>
</dbReference>
<dbReference type="PANTHER" id="PTHR34847:SF1">
    <property type="entry name" value="NODULATION PROTEIN U"/>
    <property type="match status" value="1"/>
</dbReference>
<evidence type="ECO:0000259" key="3">
    <source>
        <dbReference type="Pfam" id="PF16861"/>
    </source>
</evidence>
<accession>A0A382XPA9</accession>
<dbReference type="InterPro" id="IPR003696">
    <property type="entry name" value="Carbtransf_dom"/>
</dbReference>
<organism evidence="4">
    <name type="scientific">marine metagenome</name>
    <dbReference type="NCBI Taxonomy" id="408172"/>
    <lineage>
        <taxon>unclassified sequences</taxon>
        <taxon>metagenomes</taxon>
        <taxon>ecological metagenomes</taxon>
    </lineage>
</organism>
<proteinExistence type="inferred from homology"/>
<feature type="non-terminal residue" evidence="4">
    <location>
        <position position="1"/>
    </location>
</feature>
<feature type="non-terminal residue" evidence="4">
    <location>
        <position position="269"/>
    </location>
</feature>
<name>A0A382XPA9_9ZZZZ</name>
<dbReference type="InterPro" id="IPR038152">
    <property type="entry name" value="Carbam_trans_C_sf"/>
</dbReference>
<dbReference type="GO" id="GO:0003824">
    <property type="term" value="F:catalytic activity"/>
    <property type="evidence" value="ECO:0007669"/>
    <property type="project" value="InterPro"/>
</dbReference>
<dbReference type="Pfam" id="PF16861">
    <property type="entry name" value="Carbam_trans_C"/>
    <property type="match status" value="1"/>
</dbReference>